<dbReference type="PANTHER" id="PTHR43861:SF3">
    <property type="entry name" value="PUTATIVE (AFU_ORTHOLOGUE AFUA_2G14390)-RELATED"/>
    <property type="match status" value="1"/>
</dbReference>
<accession>A0A2Z5A942</accession>
<feature type="domain" description="Methyltransferase" evidence="2">
    <location>
        <begin position="35"/>
        <end position="127"/>
    </location>
</feature>
<dbReference type="Gene3D" id="3.40.50.150">
    <property type="entry name" value="Vaccinia Virus protein VP39"/>
    <property type="match status" value="1"/>
</dbReference>
<dbReference type="RefSeq" id="WP_208694815.1">
    <property type="nucleotide sequence ID" value="NZ_CP022198.1"/>
</dbReference>
<proteinExistence type="predicted"/>
<dbReference type="STRING" id="47885.APT59_08845"/>
<dbReference type="CDD" id="cd02440">
    <property type="entry name" value="AdoMet_MTases"/>
    <property type="match status" value="1"/>
</dbReference>
<dbReference type="Proteomes" id="UP000250579">
    <property type="component" value="Chromosome"/>
</dbReference>
<evidence type="ECO:0000313" key="3">
    <source>
        <dbReference type="EMBL" id="AXA66552.1"/>
    </source>
</evidence>
<dbReference type="InterPro" id="IPR029063">
    <property type="entry name" value="SAM-dependent_MTases_sf"/>
</dbReference>
<keyword evidence="1 3" id="KW-0808">Transferase</keyword>
<dbReference type="EMBL" id="CP022198">
    <property type="protein sequence ID" value="AXA66552.1"/>
    <property type="molecule type" value="Genomic_DNA"/>
</dbReference>
<organism evidence="3 4">
    <name type="scientific">Pseudomonas oryzihabitans</name>
    <dbReference type="NCBI Taxonomy" id="47885"/>
    <lineage>
        <taxon>Bacteria</taxon>
        <taxon>Pseudomonadati</taxon>
        <taxon>Pseudomonadota</taxon>
        <taxon>Gammaproteobacteria</taxon>
        <taxon>Pseudomonadales</taxon>
        <taxon>Pseudomonadaceae</taxon>
        <taxon>Pseudomonas</taxon>
    </lineage>
</organism>
<name>A0A2Z5A942_9PSED</name>
<evidence type="ECO:0000259" key="2">
    <source>
        <dbReference type="Pfam" id="PF13649"/>
    </source>
</evidence>
<protein>
    <submittedName>
        <fullName evidence="3">SAM-dependent methyltransferase</fullName>
    </submittedName>
</protein>
<evidence type="ECO:0000256" key="1">
    <source>
        <dbReference type="ARBA" id="ARBA00022679"/>
    </source>
</evidence>
<evidence type="ECO:0000313" key="4">
    <source>
        <dbReference type="Proteomes" id="UP000250579"/>
    </source>
</evidence>
<dbReference type="GO" id="GO:0008168">
    <property type="term" value="F:methyltransferase activity"/>
    <property type="evidence" value="ECO:0007669"/>
    <property type="project" value="UniProtKB-KW"/>
</dbReference>
<dbReference type="Pfam" id="PF13649">
    <property type="entry name" value="Methyltransf_25"/>
    <property type="match status" value="1"/>
</dbReference>
<sequence>MSHWTSYYTATAAGGPRETLLQALSFRSNPPGSALDLGCGTGRDTRVLLERGWQVLAVDAEAEALSTLRERTPALLQTGLETRQARFETLEIPSCDLVNSSFALPFCEPARFPLLWTGITAAVRPGGLFCGQLFGERDSWASKGVTVVDAARLQQLLRDWDVLLQREEEEEEDGHTAVGRPKHWHIHHLVLRRR</sequence>
<reference evidence="3 4" key="1">
    <citation type="submission" date="2017-06" db="EMBL/GenBank/DDBJ databases">
        <title>Evolution towards high GC content and high-temperature stress adaptation in endophytic Pseudomonas oryzihabitans impacted its plant-growth promoting traits.</title>
        <authorList>
            <person name="Nascimento F.X."/>
        </authorList>
    </citation>
    <scope>NUCLEOTIDE SEQUENCE [LARGE SCALE GENOMIC DNA]</scope>
    <source>
        <strain evidence="3 4">MS8</strain>
    </source>
</reference>
<keyword evidence="3" id="KW-0489">Methyltransferase</keyword>
<dbReference type="PANTHER" id="PTHR43861">
    <property type="entry name" value="TRANS-ACONITATE 2-METHYLTRANSFERASE-RELATED"/>
    <property type="match status" value="1"/>
</dbReference>
<dbReference type="GO" id="GO:0032259">
    <property type="term" value="P:methylation"/>
    <property type="evidence" value="ECO:0007669"/>
    <property type="project" value="UniProtKB-KW"/>
</dbReference>
<dbReference type="InterPro" id="IPR041698">
    <property type="entry name" value="Methyltransf_25"/>
</dbReference>
<gene>
    <name evidence="3" type="ORF">CE139_12205</name>
</gene>
<dbReference type="AlphaFoldDB" id="A0A2Z5A942"/>
<dbReference type="SUPFAM" id="SSF53335">
    <property type="entry name" value="S-adenosyl-L-methionine-dependent methyltransferases"/>
    <property type="match status" value="1"/>
</dbReference>